<comment type="similarity">
    <text evidence="1">Belongs to the cyclin family.</text>
</comment>
<dbReference type="Gene3D" id="1.10.472.10">
    <property type="entry name" value="Cyclin-like"/>
    <property type="match status" value="2"/>
</dbReference>
<dbReference type="STRING" id="1754191.A0A1Y1VJJ6"/>
<feature type="domain" description="Cyclin-like" evidence="3">
    <location>
        <begin position="186"/>
        <end position="270"/>
    </location>
</feature>
<dbReference type="SUPFAM" id="SSF47954">
    <property type="entry name" value="Cyclin-like"/>
    <property type="match status" value="2"/>
</dbReference>
<evidence type="ECO:0000256" key="1">
    <source>
        <dbReference type="RuleBase" id="RU000383"/>
    </source>
</evidence>
<reference evidence="4 5" key="1">
    <citation type="submission" date="2016-08" db="EMBL/GenBank/DDBJ databases">
        <title>Genomes of anaerobic fungi encode conserved fungal cellulosomes for biomass hydrolysis.</title>
        <authorList>
            <consortium name="DOE Joint Genome Institute"/>
            <person name="Haitjema C.H."/>
            <person name="Gilmore S.P."/>
            <person name="Henske J.K."/>
            <person name="Solomon K.V."/>
            <person name="De Groot R."/>
            <person name="Kuo A."/>
            <person name="Mondo S.J."/>
            <person name="Salamov A.A."/>
            <person name="Labutti K."/>
            <person name="Zhao Z."/>
            <person name="Chiniquy J."/>
            <person name="Barry K."/>
            <person name="Brewer H.M."/>
            <person name="Purvine S.O."/>
            <person name="Wright A.T."/>
            <person name="Boxma B."/>
            <person name="Van Alen T."/>
            <person name="Hackstein J.H."/>
            <person name="Baker S.E."/>
            <person name="Grigoriev I.V."/>
            <person name="O'Malley M.A."/>
        </authorList>
    </citation>
    <scope>NUCLEOTIDE SEQUENCE [LARGE SCALE GENOMIC DNA]</scope>
    <source>
        <strain evidence="5">finn</strain>
    </source>
</reference>
<feature type="compositionally biased region" description="Basic residues" evidence="2">
    <location>
        <begin position="537"/>
        <end position="547"/>
    </location>
</feature>
<dbReference type="Proteomes" id="UP000193719">
    <property type="component" value="Unassembled WGS sequence"/>
</dbReference>
<dbReference type="AlphaFoldDB" id="A0A1Y1VJJ6"/>
<dbReference type="InterPro" id="IPR043198">
    <property type="entry name" value="Cyclin/Ssn8"/>
</dbReference>
<dbReference type="OrthoDB" id="25002at2759"/>
<dbReference type="CDD" id="cd20546">
    <property type="entry name" value="CYCLIN_SpCG1C_ScCTK2-like_rpt2"/>
    <property type="match status" value="1"/>
</dbReference>
<dbReference type="Pfam" id="PF21797">
    <property type="entry name" value="CycT2-like_C"/>
    <property type="match status" value="1"/>
</dbReference>
<name>A0A1Y1VJJ6_9FUNG</name>
<feature type="compositionally biased region" description="Low complexity" evidence="2">
    <location>
        <begin position="361"/>
        <end position="375"/>
    </location>
</feature>
<keyword evidence="5" id="KW-1185">Reference proteome</keyword>
<feature type="domain" description="Cyclin-like" evidence="3">
    <location>
        <begin position="50"/>
        <end position="143"/>
    </location>
</feature>
<evidence type="ECO:0000313" key="5">
    <source>
        <dbReference type="Proteomes" id="UP000193719"/>
    </source>
</evidence>
<dbReference type="SMART" id="SM00385">
    <property type="entry name" value="CYCLIN"/>
    <property type="match status" value="2"/>
</dbReference>
<comment type="caution">
    <text evidence="4">The sequence shown here is derived from an EMBL/GenBank/DDBJ whole genome shotgun (WGS) entry which is preliminary data.</text>
</comment>
<dbReference type="InterPro" id="IPR013763">
    <property type="entry name" value="Cyclin-like_dom"/>
</dbReference>
<gene>
    <name evidence="4" type="ORF">BCR36DRAFT_319448</name>
</gene>
<sequence length="547" mass="65371">MNYDNNEIYRYSITMCPPEEDKYYLKEELDYSEDNSTSKIKFIKKIEAINLMYDVGKQIGFPYYTLSSAINFFHRFYEQNLITDFPDTWEIGLTCLLVASKAEETVKKLKEIITTAYRIKFHFNEPLTEEINQDIDNIRKRIVGDTEFNKKKTNLVPQHSKFPSITYERLVLQAIGFNFKVQHPQPYIIKFSKMLKLNKEVAEMAWKFLISSFKITLCIQYPPNVIALTCILLTIKVISKNTTFINIDSWEEFFFIKKETLLSAFLEFLENLKQMGENELINTDLIKKIHEDIHKQFGDELNRKNNYNQMNNNNDYNYRRSSPYSKYDNNSKKNKRDYHDDYDDNISSYKRGYRKNRSRSRSWSYNRRGMNSRSRSNSRGRNRTRNRTRSRTRSRSRLNYNNRNNKCRSHSRSRSRSKSQSRSNLRNKTYINNNNNSYLNNNNSNNSNSNNANSNNNNNNNYYESIANNNNNRSRNRERYDNNLSRSKSRGRNRSRSRNRYRSRSRSRSRGRSKMKTRSRSRSWSSGRSDSRTPRSPIHKSRSRNKK</sequence>
<evidence type="ECO:0000259" key="3">
    <source>
        <dbReference type="SMART" id="SM00385"/>
    </source>
</evidence>
<feature type="compositionally biased region" description="Low complexity" evidence="2">
    <location>
        <begin position="304"/>
        <end position="328"/>
    </location>
</feature>
<feature type="compositionally biased region" description="Low complexity" evidence="2">
    <location>
        <begin position="420"/>
        <end position="473"/>
    </location>
</feature>
<evidence type="ECO:0000313" key="4">
    <source>
        <dbReference type="EMBL" id="ORX57232.1"/>
    </source>
</evidence>
<dbReference type="InterPro" id="IPR036915">
    <property type="entry name" value="Cyclin-like_sf"/>
</dbReference>
<dbReference type="Pfam" id="PF00134">
    <property type="entry name" value="Cyclin_N"/>
    <property type="match status" value="1"/>
</dbReference>
<feature type="compositionally biased region" description="Basic residues" evidence="2">
    <location>
        <begin position="487"/>
        <end position="521"/>
    </location>
</feature>
<feature type="compositionally biased region" description="Basic residues" evidence="2">
    <location>
        <begin position="405"/>
        <end position="419"/>
    </location>
</feature>
<accession>A0A1Y1VJJ6</accession>
<dbReference type="EMBL" id="MCFH01000006">
    <property type="protein sequence ID" value="ORX57232.1"/>
    <property type="molecule type" value="Genomic_DNA"/>
</dbReference>
<dbReference type="GO" id="GO:0006357">
    <property type="term" value="P:regulation of transcription by RNA polymerase II"/>
    <property type="evidence" value="ECO:0007669"/>
    <property type="project" value="InterPro"/>
</dbReference>
<protein>
    <recommendedName>
        <fullName evidence="3">Cyclin-like domain-containing protein</fullName>
    </recommendedName>
</protein>
<dbReference type="GO" id="GO:0016538">
    <property type="term" value="F:cyclin-dependent protein serine/threonine kinase regulator activity"/>
    <property type="evidence" value="ECO:0007669"/>
    <property type="project" value="InterPro"/>
</dbReference>
<feature type="compositionally biased region" description="Basic residues" evidence="2">
    <location>
        <begin position="351"/>
        <end position="360"/>
    </location>
</feature>
<dbReference type="InterPro" id="IPR006671">
    <property type="entry name" value="Cyclin_N"/>
</dbReference>
<reference evidence="4 5" key="2">
    <citation type="submission" date="2016-08" db="EMBL/GenBank/DDBJ databases">
        <title>Pervasive Adenine N6-methylation of Active Genes in Fungi.</title>
        <authorList>
            <consortium name="DOE Joint Genome Institute"/>
            <person name="Mondo S.J."/>
            <person name="Dannebaum R.O."/>
            <person name="Kuo R.C."/>
            <person name="Labutti K."/>
            <person name="Haridas S."/>
            <person name="Kuo A."/>
            <person name="Salamov A."/>
            <person name="Ahrendt S.R."/>
            <person name="Lipzen A."/>
            <person name="Sullivan W."/>
            <person name="Andreopoulos W.B."/>
            <person name="Clum A."/>
            <person name="Lindquist E."/>
            <person name="Daum C."/>
            <person name="Ramamoorthy G.K."/>
            <person name="Gryganskyi A."/>
            <person name="Culley D."/>
            <person name="Magnuson J.K."/>
            <person name="James T.Y."/>
            <person name="O'Malley M.A."/>
            <person name="Stajich J.E."/>
            <person name="Spatafora J.W."/>
            <person name="Visel A."/>
            <person name="Grigoriev I.V."/>
        </authorList>
    </citation>
    <scope>NUCLEOTIDE SEQUENCE [LARGE SCALE GENOMIC DNA]</scope>
    <source>
        <strain evidence="5">finn</strain>
    </source>
</reference>
<keyword evidence="1" id="KW-0195">Cyclin</keyword>
<evidence type="ECO:0000256" key="2">
    <source>
        <dbReference type="SAM" id="MobiDB-lite"/>
    </source>
</evidence>
<proteinExistence type="inferred from homology"/>
<feature type="region of interest" description="Disordered" evidence="2">
    <location>
        <begin position="300"/>
        <end position="547"/>
    </location>
</feature>
<feature type="compositionally biased region" description="Basic residues" evidence="2">
    <location>
        <begin position="376"/>
        <end position="396"/>
    </location>
</feature>
<organism evidence="4 5">
    <name type="scientific">Piromyces finnis</name>
    <dbReference type="NCBI Taxonomy" id="1754191"/>
    <lineage>
        <taxon>Eukaryota</taxon>
        <taxon>Fungi</taxon>
        <taxon>Fungi incertae sedis</taxon>
        <taxon>Chytridiomycota</taxon>
        <taxon>Chytridiomycota incertae sedis</taxon>
        <taxon>Neocallimastigomycetes</taxon>
        <taxon>Neocallimastigales</taxon>
        <taxon>Neocallimastigaceae</taxon>
        <taxon>Piromyces</taxon>
    </lineage>
</organism>
<dbReference type="PANTHER" id="PTHR10026">
    <property type="entry name" value="CYCLIN"/>
    <property type="match status" value="1"/>
</dbReference>